<gene>
    <name evidence="1" type="ORF">A6302_02465</name>
</gene>
<reference evidence="1 2" key="1">
    <citation type="submission" date="2016-07" db="EMBL/GenBank/DDBJ databases">
        <title>Draft Genome Sequence of Methylobrevis pamukkalensis PK2.</title>
        <authorList>
            <person name="Vasilenko O.V."/>
            <person name="Doronina N.V."/>
            <person name="Shmareva M.N."/>
            <person name="Tarlachkov S.V."/>
            <person name="Mustakhimov I."/>
            <person name="Trotsenko Y.A."/>
        </authorList>
    </citation>
    <scope>NUCLEOTIDE SEQUENCE [LARGE SCALE GENOMIC DNA]</scope>
    <source>
        <strain evidence="1 2">PK2</strain>
    </source>
</reference>
<protein>
    <submittedName>
        <fullName evidence="1">Uncharacterized protein</fullName>
    </submittedName>
</protein>
<evidence type="ECO:0000313" key="2">
    <source>
        <dbReference type="Proteomes" id="UP000094622"/>
    </source>
</evidence>
<comment type="caution">
    <text evidence="1">The sequence shown here is derived from an EMBL/GenBank/DDBJ whole genome shotgun (WGS) entry which is preliminary data.</text>
</comment>
<keyword evidence="2" id="KW-1185">Reference proteome</keyword>
<accession>A0A1E3H3S6</accession>
<dbReference type="AlphaFoldDB" id="A0A1E3H3S6"/>
<evidence type="ECO:0000313" key="1">
    <source>
        <dbReference type="EMBL" id="ODN70191.1"/>
    </source>
</evidence>
<dbReference type="EMBL" id="MCRJ01000058">
    <property type="protein sequence ID" value="ODN70191.1"/>
    <property type="molecule type" value="Genomic_DNA"/>
</dbReference>
<name>A0A1E3H3S6_9HYPH</name>
<organism evidence="1 2">
    <name type="scientific">Methylobrevis pamukkalensis</name>
    <dbReference type="NCBI Taxonomy" id="1439726"/>
    <lineage>
        <taxon>Bacteria</taxon>
        <taxon>Pseudomonadati</taxon>
        <taxon>Pseudomonadota</taxon>
        <taxon>Alphaproteobacteria</taxon>
        <taxon>Hyphomicrobiales</taxon>
        <taxon>Pleomorphomonadaceae</taxon>
        <taxon>Methylobrevis</taxon>
    </lineage>
</organism>
<dbReference type="Proteomes" id="UP000094622">
    <property type="component" value="Unassembled WGS sequence"/>
</dbReference>
<sequence>MSCAIRLVAGRAVCRDCGLEVAATSRLTTCPREREAYGLCSLPGQGFEPFPEIPLSQPAVGRAPSRADPVPGASPLCAAPAGPCPPAAPHGLARPVLSSDGSPE</sequence>
<proteinExistence type="predicted"/>